<evidence type="ECO:0000313" key="2">
    <source>
        <dbReference type="Proteomes" id="UP001497516"/>
    </source>
</evidence>
<sequence length="105" mass="11871">MLMMMNKQLPDYFFSEFPILPSDAFPDGETPAVAFPHFLHHRHTNDPSSFANHPSTTLLFSTNDHQAISWRDLMTMEVIGAAAGNNNWMSVAQKKASMANTEIRF</sequence>
<dbReference type="AlphaFoldDB" id="A0AAV2EBC0"/>
<dbReference type="EMBL" id="OZ034817">
    <property type="protein sequence ID" value="CAL1383216.1"/>
    <property type="molecule type" value="Genomic_DNA"/>
</dbReference>
<accession>A0AAV2EBC0</accession>
<proteinExistence type="predicted"/>
<protein>
    <submittedName>
        <fullName evidence="1">Uncharacterized protein</fullName>
    </submittedName>
</protein>
<name>A0AAV2EBC0_9ROSI</name>
<organism evidence="1 2">
    <name type="scientific">Linum trigynum</name>
    <dbReference type="NCBI Taxonomy" id="586398"/>
    <lineage>
        <taxon>Eukaryota</taxon>
        <taxon>Viridiplantae</taxon>
        <taxon>Streptophyta</taxon>
        <taxon>Embryophyta</taxon>
        <taxon>Tracheophyta</taxon>
        <taxon>Spermatophyta</taxon>
        <taxon>Magnoliopsida</taxon>
        <taxon>eudicotyledons</taxon>
        <taxon>Gunneridae</taxon>
        <taxon>Pentapetalae</taxon>
        <taxon>rosids</taxon>
        <taxon>fabids</taxon>
        <taxon>Malpighiales</taxon>
        <taxon>Linaceae</taxon>
        <taxon>Linum</taxon>
    </lineage>
</organism>
<reference evidence="1 2" key="1">
    <citation type="submission" date="2024-04" db="EMBL/GenBank/DDBJ databases">
        <authorList>
            <person name="Fracassetti M."/>
        </authorList>
    </citation>
    <scope>NUCLEOTIDE SEQUENCE [LARGE SCALE GENOMIC DNA]</scope>
</reference>
<dbReference type="Proteomes" id="UP001497516">
    <property type="component" value="Chromosome 4"/>
</dbReference>
<evidence type="ECO:0000313" key="1">
    <source>
        <dbReference type="EMBL" id="CAL1383216.1"/>
    </source>
</evidence>
<gene>
    <name evidence="1" type="ORF">LTRI10_LOCUS24501</name>
</gene>
<keyword evidence="2" id="KW-1185">Reference proteome</keyword>